<evidence type="ECO:0000259" key="3">
    <source>
        <dbReference type="Pfam" id="PF00561"/>
    </source>
</evidence>
<accession>A0AAV9HT93</accession>
<dbReference type="Proteomes" id="UP001321749">
    <property type="component" value="Unassembled WGS sequence"/>
</dbReference>
<dbReference type="SUPFAM" id="SSF53474">
    <property type="entry name" value="alpha/beta-Hydrolases"/>
    <property type="match status" value="1"/>
</dbReference>
<gene>
    <name evidence="4" type="ORF">QBC42DRAFT_172084</name>
</gene>
<evidence type="ECO:0000313" key="4">
    <source>
        <dbReference type="EMBL" id="KAK4464044.1"/>
    </source>
</evidence>
<dbReference type="PANTHER" id="PTHR43329">
    <property type="entry name" value="EPOXIDE HYDROLASE"/>
    <property type="match status" value="1"/>
</dbReference>
<feature type="domain" description="AB hydrolase-1" evidence="3">
    <location>
        <begin position="46"/>
        <end position="162"/>
    </location>
</feature>
<reference evidence="4" key="2">
    <citation type="submission" date="2023-06" db="EMBL/GenBank/DDBJ databases">
        <authorList>
            <consortium name="Lawrence Berkeley National Laboratory"/>
            <person name="Mondo S.J."/>
            <person name="Hensen N."/>
            <person name="Bonometti L."/>
            <person name="Westerberg I."/>
            <person name="Brannstrom I.O."/>
            <person name="Guillou S."/>
            <person name="Cros-Aarteil S."/>
            <person name="Calhoun S."/>
            <person name="Haridas S."/>
            <person name="Kuo A."/>
            <person name="Pangilinan J."/>
            <person name="Riley R."/>
            <person name="Labutti K."/>
            <person name="Andreopoulos B."/>
            <person name="Lipzen A."/>
            <person name="Chen C."/>
            <person name="Yanf M."/>
            <person name="Daum C."/>
            <person name="Ng V."/>
            <person name="Clum A."/>
            <person name="Steindorff A."/>
            <person name="Ohm R."/>
            <person name="Martin F."/>
            <person name="Silar P."/>
            <person name="Natvig D."/>
            <person name="Lalanne C."/>
            <person name="Gautier V."/>
            <person name="Ament-Velasquez S.L."/>
            <person name="Kruys A."/>
            <person name="Hutchinson M.I."/>
            <person name="Powell A.J."/>
            <person name="Barry K."/>
            <person name="Miller A.N."/>
            <person name="Grigoriev I.V."/>
            <person name="Debuchy R."/>
            <person name="Gladieux P."/>
            <person name="Thoren M.H."/>
            <person name="Johannesson H."/>
        </authorList>
    </citation>
    <scope>NUCLEOTIDE SEQUENCE</scope>
    <source>
        <strain evidence="4">PSN324</strain>
    </source>
</reference>
<evidence type="ECO:0000256" key="1">
    <source>
        <dbReference type="ARBA" id="ARBA00022801"/>
    </source>
</evidence>
<proteinExistence type="inferred from homology"/>
<dbReference type="GO" id="GO:0016787">
    <property type="term" value="F:hydrolase activity"/>
    <property type="evidence" value="ECO:0007669"/>
    <property type="project" value="UniProtKB-KW"/>
</dbReference>
<name>A0AAV9HT93_9PEZI</name>
<dbReference type="EMBL" id="MU864952">
    <property type="protein sequence ID" value="KAK4464044.1"/>
    <property type="molecule type" value="Genomic_DNA"/>
</dbReference>
<dbReference type="InterPro" id="IPR000639">
    <property type="entry name" value="Epox_hydrolase-like"/>
</dbReference>
<dbReference type="InterPro" id="IPR029058">
    <property type="entry name" value="AB_hydrolase_fold"/>
</dbReference>
<comment type="similarity">
    <text evidence="2">Belongs to the AB hydrolase superfamily. Epoxide hydrolase family.</text>
</comment>
<sequence length="393" mass="44026">MDTKNKDLPPLPPLPLPDDITEDYIDCTSSCGLTFHILKSGDPKNPLVLFTHGYPELAYSWRKILPSVAEAGFFCVAPDQRGYGRTTGWSPEASYDETDLTDFTLTNLVRDLVCLVQTLGYSQVRSIIGHDFGAVTSAAAALIRPDIFESAVQMSHPYHPPPSLPSATTTTTTTTDIHAELSNLNPPRKHYKHYHSSPRAASDYADPLQGLEEFLRGYFHLNSADWAGNSPRPLKSWTAGELAVMPEYYVMREEQSMPDAVRDNMRGEELGRTERWLGREDLAVYCAEWRRTGFQGALSWYRAQSGQGGKKVVGDMWLFSGRRLEVPVVFISGEKDWGNYQVPGALEGYEDEKLVKKGMFRGVKMVEGAGHWVQQEQPERVAEEVLEFLKSLG</sequence>
<dbReference type="InterPro" id="IPR000073">
    <property type="entry name" value="AB_hydrolase_1"/>
</dbReference>
<reference evidence="4" key="1">
    <citation type="journal article" date="2023" name="Mol. Phylogenet. Evol.">
        <title>Genome-scale phylogeny and comparative genomics of the fungal order Sordariales.</title>
        <authorList>
            <person name="Hensen N."/>
            <person name="Bonometti L."/>
            <person name="Westerberg I."/>
            <person name="Brannstrom I.O."/>
            <person name="Guillou S."/>
            <person name="Cros-Aarteil S."/>
            <person name="Calhoun S."/>
            <person name="Haridas S."/>
            <person name="Kuo A."/>
            <person name="Mondo S."/>
            <person name="Pangilinan J."/>
            <person name="Riley R."/>
            <person name="LaButti K."/>
            <person name="Andreopoulos B."/>
            <person name="Lipzen A."/>
            <person name="Chen C."/>
            <person name="Yan M."/>
            <person name="Daum C."/>
            <person name="Ng V."/>
            <person name="Clum A."/>
            <person name="Steindorff A."/>
            <person name="Ohm R.A."/>
            <person name="Martin F."/>
            <person name="Silar P."/>
            <person name="Natvig D.O."/>
            <person name="Lalanne C."/>
            <person name="Gautier V."/>
            <person name="Ament-Velasquez S.L."/>
            <person name="Kruys A."/>
            <person name="Hutchinson M.I."/>
            <person name="Powell A.J."/>
            <person name="Barry K."/>
            <person name="Miller A.N."/>
            <person name="Grigoriev I.V."/>
            <person name="Debuchy R."/>
            <person name="Gladieux P."/>
            <person name="Hiltunen Thoren M."/>
            <person name="Johannesson H."/>
        </authorList>
    </citation>
    <scope>NUCLEOTIDE SEQUENCE</scope>
    <source>
        <strain evidence="4">PSN324</strain>
    </source>
</reference>
<evidence type="ECO:0000313" key="5">
    <source>
        <dbReference type="Proteomes" id="UP001321749"/>
    </source>
</evidence>
<dbReference type="AlphaFoldDB" id="A0AAV9HT93"/>
<protein>
    <submittedName>
        <fullName evidence="4">Alpha/Beta hydrolase protein</fullName>
    </submittedName>
</protein>
<keyword evidence="5" id="KW-1185">Reference proteome</keyword>
<comment type="caution">
    <text evidence="4">The sequence shown here is derived from an EMBL/GenBank/DDBJ whole genome shotgun (WGS) entry which is preliminary data.</text>
</comment>
<organism evidence="4 5">
    <name type="scientific">Cladorrhinum samala</name>
    <dbReference type="NCBI Taxonomy" id="585594"/>
    <lineage>
        <taxon>Eukaryota</taxon>
        <taxon>Fungi</taxon>
        <taxon>Dikarya</taxon>
        <taxon>Ascomycota</taxon>
        <taxon>Pezizomycotina</taxon>
        <taxon>Sordariomycetes</taxon>
        <taxon>Sordariomycetidae</taxon>
        <taxon>Sordariales</taxon>
        <taxon>Podosporaceae</taxon>
        <taxon>Cladorrhinum</taxon>
    </lineage>
</organism>
<dbReference type="Pfam" id="PF00561">
    <property type="entry name" value="Abhydrolase_1"/>
    <property type="match status" value="1"/>
</dbReference>
<dbReference type="Gene3D" id="3.40.50.1820">
    <property type="entry name" value="alpha/beta hydrolase"/>
    <property type="match status" value="1"/>
</dbReference>
<keyword evidence="1 4" id="KW-0378">Hydrolase</keyword>
<evidence type="ECO:0000256" key="2">
    <source>
        <dbReference type="ARBA" id="ARBA00038334"/>
    </source>
</evidence>
<dbReference type="PRINTS" id="PR00412">
    <property type="entry name" value="EPOXHYDRLASE"/>
</dbReference>